<dbReference type="KEGG" id="pprc:PFLCHA0_c38730"/>
<dbReference type="PROSITE" id="PS50883">
    <property type="entry name" value="EAL"/>
    <property type="match status" value="1"/>
</dbReference>
<dbReference type="EMBL" id="CP003190">
    <property type="protein sequence ID" value="AGL85639.1"/>
    <property type="molecule type" value="Genomic_DNA"/>
</dbReference>
<dbReference type="InterPro" id="IPR050706">
    <property type="entry name" value="Cyclic-di-GMP_PDE-like"/>
</dbReference>
<dbReference type="HOGENOM" id="CLU_000445_70_18_6"/>
<gene>
    <name evidence="2" type="ORF">PFLCHA0_c38730</name>
</gene>
<dbReference type="InterPro" id="IPR001633">
    <property type="entry name" value="EAL_dom"/>
</dbReference>
<dbReference type="eggNOG" id="COG2200">
    <property type="taxonomic scope" value="Bacteria"/>
</dbReference>
<evidence type="ECO:0000313" key="3">
    <source>
        <dbReference type="Proteomes" id="UP000013940"/>
    </source>
</evidence>
<dbReference type="SMART" id="SM00052">
    <property type="entry name" value="EAL"/>
    <property type="match status" value="1"/>
</dbReference>
<feature type="domain" description="EAL" evidence="1">
    <location>
        <begin position="30"/>
        <end position="277"/>
    </location>
</feature>
<dbReference type="Pfam" id="PF00563">
    <property type="entry name" value="EAL"/>
    <property type="match status" value="1"/>
</dbReference>
<dbReference type="CDD" id="cd01948">
    <property type="entry name" value="EAL"/>
    <property type="match status" value="1"/>
</dbReference>
<dbReference type="AlphaFoldDB" id="A0A2C9EPU5"/>
<dbReference type="InterPro" id="IPR035919">
    <property type="entry name" value="EAL_sf"/>
</dbReference>
<evidence type="ECO:0000313" key="2">
    <source>
        <dbReference type="EMBL" id="AGL85639.1"/>
    </source>
</evidence>
<proteinExistence type="predicted"/>
<dbReference type="Gene3D" id="3.20.20.450">
    <property type="entry name" value="EAL domain"/>
    <property type="match status" value="1"/>
</dbReference>
<reference evidence="3" key="1">
    <citation type="journal article" date="2014" name="Genome Announc.">
        <title>Full-genome sequence of the plant growth-promoting bacterium Pseudomonas protegens CHA0.</title>
        <authorList>
            <person name="Jousset A."/>
            <person name="Schuldes J."/>
            <person name="Keel C."/>
            <person name="Maurhofer M."/>
            <person name="Daniel R."/>
            <person name="Scheu S."/>
            <person name="Thuermer A."/>
        </authorList>
    </citation>
    <scope>NUCLEOTIDE SEQUENCE [LARGE SCALE GENOMIC DNA]</scope>
    <source>
        <strain evidence="3">DSM 19095 / LMG 27888 / CFBP 6595 / CHA0</strain>
    </source>
</reference>
<dbReference type="GO" id="GO:0071111">
    <property type="term" value="F:cyclic-guanylate-specific phosphodiesterase activity"/>
    <property type="evidence" value="ECO:0007669"/>
    <property type="project" value="InterPro"/>
</dbReference>
<dbReference type="Proteomes" id="UP000013940">
    <property type="component" value="Chromosome"/>
</dbReference>
<sequence>MVGQGPLGECGGGLVVPRSRVRRWLAYGSVMQSIKDFYRELAEGHLMLAFQPVVWLPDSSRVLYHEGLLRHVDAQGGDVYPLALLEKHQVMRELDRSVVLCVIDSLQRDERLRLGCNISAQSAIIDSFWYPIVQQLRDFPGVAARLVIEITESATPPSIEAASEFVLCLRELGCRVAIDDFGAGLGTLEFIRQTRPDIVKIDKGYIQRARSELNSAQTLSHLVQLCKTLAPCVIIEGVETATDQGLATACGGEWGQGYLFGRPQVDRLGRRCRLAQRAPQLCTPDQA</sequence>
<dbReference type="PANTHER" id="PTHR33121">
    <property type="entry name" value="CYCLIC DI-GMP PHOSPHODIESTERASE PDEF"/>
    <property type="match status" value="1"/>
</dbReference>
<accession>A0A2C9EPU5</accession>
<protein>
    <submittedName>
        <fullName evidence="2">EAL domain protein</fullName>
    </submittedName>
</protein>
<evidence type="ECO:0000259" key="1">
    <source>
        <dbReference type="PROSITE" id="PS50883"/>
    </source>
</evidence>
<name>A0A2C9EPU5_PSEPH</name>
<organism evidence="2 3">
    <name type="scientific">Pseudomonas protegens (strain DSM 19095 / LMG 27888 / CFBP 6595 / CHA0)</name>
    <dbReference type="NCBI Taxonomy" id="1124983"/>
    <lineage>
        <taxon>Bacteria</taxon>
        <taxon>Pseudomonadati</taxon>
        <taxon>Pseudomonadota</taxon>
        <taxon>Gammaproteobacteria</taxon>
        <taxon>Pseudomonadales</taxon>
        <taxon>Pseudomonadaceae</taxon>
        <taxon>Pseudomonas</taxon>
    </lineage>
</organism>
<dbReference type="SUPFAM" id="SSF141868">
    <property type="entry name" value="EAL domain-like"/>
    <property type="match status" value="1"/>
</dbReference>
<dbReference type="PANTHER" id="PTHR33121:SF23">
    <property type="entry name" value="CYCLIC DI-GMP PHOSPHODIESTERASE PDEB"/>
    <property type="match status" value="1"/>
</dbReference>